<dbReference type="Pfam" id="PF13302">
    <property type="entry name" value="Acetyltransf_3"/>
    <property type="match status" value="1"/>
</dbReference>
<protein>
    <submittedName>
        <fullName evidence="2">GNAT family N-acetyltransferase</fullName>
    </submittedName>
</protein>
<dbReference type="Proteomes" id="UP001138709">
    <property type="component" value="Unassembled WGS sequence"/>
</dbReference>
<evidence type="ECO:0000313" key="2">
    <source>
        <dbReference type="EMBL" id="MBR0684204.1"/>
    </source>
</evidence>
<dbReference type="Gene3D" id="3.40.630.30">
    <property type="match status" value="1"/>
</dbReference>
<dbReference type="AlphaFoldDB" id="A0A9X9XKG8"/>
<name>A0A9X9XKG8_9PROT</name>
<comment type="caution">
    <text evidence="2">The sequence shown here is derived from an EMBL/GenBank/DDBJ whole genome shotgun (WGS) entry which is preliminary data.</text>
</comment>
<dbReference type="EMBL" id="JAAEDL010000062">
    <property type="protein sequence ID" value="MBR0684204.1"/>
    <property type="molecule type" value="Genomic_DNA"/>
</dbReference>
<gene>
    <name evidence="2" type="ORF">GXW74_27310</name>
</gene>
<dbReference type="InterPro" id="IPR000182">
    <property type="entry name" value="GNAT_dom"/>
</dbReference>
<feature type="domain" description="N-acetyltransferase" evidence="1">
    <location>
        <begin position="8"/>
        <end position="170"/>
    </location>
</feature>
<dbReference type="GO" id="GO:0016747">
    <property type="term" value="F:acyltransferase activity, transferring groups other than amino-acyl groups"/>
    <property type="evidence" value="ECO:0007669"/>
    <property type="project" value="InterPro"/>
</dbReference>
<reference evidence="2" key="2">
    <citation type="journal article" date="2021" name="Syst. Appl. Microbiol.">
        <title>Roseomonas hellenica sp. nov., isolated from roots of wild-growing Alkanna tinctoria.</title>
        <authorList>
            <person name="Rat A."/>
            <person name="Naranjo H.D."/>
            <person name="Lebbe L."/>
            <person name="Cnockaert M."/>
            <person name="Krigas N."/>
            <person name="Grigoriadou K."/>
            <person name="Maloupa E."/>
            <person name="Willems A."/>
        </authorList>
    </citation>
    <scope>NUCLEOTIDE SEQUENCE</scope>
    <source>
        <strain evidence="2">LMG 31228</strain>
    </source>
</reference>
<dbReference type="InterPro" id="IPR051531">
    <property type="entry name" value="N-acetyltransferase"/>
</dbReference>
<dbReference type="PANTHER" id="PTHR43792:SF1">
    <property type="entry name" value="N-ACETYLTRANSFERASE DOMAIN-CONTAINING PROTEIN"/>
    <property type="match status" value="1"/>
</dbReference>
<accession>A0A9X9XKG8</accession>
<evidence type="ECO:0000259" key="1">
    <source>
        <dbReference type="PROSITE" id="PS51186"/>
    </source>
</evidence>
<reference evidence="2" key="1">
    <citation type="submission" date="2020-01" db="EMBL/GenBank/DDBJ databases">
        <authorList>
            <person name="Rat A."/>
        </authorList>
    </citation>
    <scope>NUCLEOTIDE SEQUENCE</scope>
    <source>
        <strain evidence="2">LMG 31228</strain>
    </source>
</reference>
<dbReference type="PANTHER" id="PTHR43792">
    <property type="entry name" value="GNAT FAMILY, PUTATIVE (AFU_ORTHOLOGUE AFUA_3G00765)-RELATED-RELATED"/>
    <property type="match status" value="1"/>
</dbReference>
<keyword evidence="3" id="KW-1185">Reference proteome</keyword>
<dbReference type="RefSeq" id="WP_211850032.1">
    <property type="nucleotide sequence ID" value="NZ_JAAEDL010000062.1"/>
</dbReference>
<organism evidence="2 3">
    <name type="scientific">Neoroseomonas eburnea</name>
    <dbReference type="NCBI Taxonomy" id="1346889"/>
    <lineage>
        <taxon>Bacteria</taxon>
        <taxon>Pseudomonadati</taxon>
        <taxon>Pseudomonadota</taxon>
        <taxon>Alphaproteobacteria</taxon>
        <taxon>Acetobacterales</taxon>
        <taxon>Acetobacteraceae</taxon>
        <taxon>Neoroseomonas</taxon>
    </lineage>
</organism>
<dbReference type="InterPro" id="IPR016181">
    <property type="entry name" value="Acyl_CoA_acyltransferase"/>
</dbReference>
<dbReference type="PROSITE" id="PS51186">
    <property type="entry name" value="GNAT"/>
    <property type="match status" value="1"/>
</dbReference>
<proteinExistence type="predicted"/>
<sequence length="170" mass="17804">MILATARLLLRPFVAADIPAYAAIRADAEVMRHMPGGTARAATAEADAARLVPDFAAQWQTIGYGPWAVTDGTTGALLGHGGLRLLPDLGGETEVLYLLARCAWGQGIATEVALAAREVGFGALGLPRLVGYAAPDNTASCRVLEKAGLAFEGEVEVFGLTARRYVAERP</sequence>
<dbReference type="SUPFAM" id="SSF55729">
    <property type="entry name" value="Acyl-CoA N-acyltransferases (Nat)"/>
    <property type="match status" value="1"/>
</dbReference>
<evidence type="ECO:0000313" key="3">
    <source>
        <dbReference type="Proteomes" id="UP001138709"/>
    </source>
</evidence>